<keyword evidence="2" id="KW-0614">Plasmid</keyword>
<evidence type="ECO:0000313" key="3">
    <source>
        <dbReference type="Proteomes" id="UP000186309"/>
    </source>
</evidence>
<reference evidence="2 3" key="1">
    <citation type="submission" date="2016-12" db="EMBL/GenBank/DDBJ databases">
        <title>Comparative genomics of four Isosphaeraceae planctomycetes: a common pool of plasmids and glycoside hydrolase genes.</title>
        <authorList>
            <person name="Ivanova A."/>
        </authorList>
    </citation>
    <scope>NUCLEOTIDE SEQUENCE [LARGE SCALE GENOMIC DNA]</scope>
    <source>
        <strain evidence="2 3">PX4</strain>
        <plasmid evidence="3">palbo1</plasmid>
    </source>
</reference>
<evidence type="ECO:0000313" key="2">
    <source>
        <dbReference type="EMBL" id="APW64290.1"/>
    </source>
</evidence>
<dbReference type="Proteomes" id="UP000186309">
    <property type="component" value="Plasmid PALBO1"/>
</dbReference>
<gene>
    <name evidence="2" type="ORF">BSF38_10083</name>
</gene>
<feature type="region of interest" description="Disordered" evidence="1">
    <location>
        <begin position="20"/>
        <end position="40"/>
    </location>
</feature>
<dbReference type="KEGG" id="pbor:BSF38_10083"/>
<sequence>MHSGHFASADKLVAQAVRSFLRQSPPAQTDPGLGSIGSMRDAADELDEIVADAYRKRREETWRDINVE</sequence>
<geneLocation type="plasmid" evidence="3">
    <name>palbo1</name>
</geneLocation>
<keyword evidence="3" id="KW-1185">Reference proteome</keyword>
<proteinExistence type="predicted"/>
<dbReference type="AlphaFoldDB" id="A0A1U7CZB0"/>
<accession>A0A1U7CZB0</accession>
<protein>
    <submittedName>
        <fullName evidence="2">Uncharacterized protein</fullName>
    </submittedName>
</protein>
<organism evidence="2 3">
    <name type="scientific">Paludisphaera borealis</name>
    <dbReference type="NCBI Taxonomy" id="1387353"/>
    <lineage>
        <taxon>Bacteria</taxon>
        <taxon>Pseudomonadati</taxon>
        <taxon>Planctomycetota</taxon>
        <taxon>Planctomycetia</taxon>
        <taxon>Isosphaerales</taxon>
        <taxon>Isosphaeraceae</taxon>
        <taxon>Paludisphaera</taxon>
    </lineage>
</organism>
<dbReference type="EMBL" id="CP019083">
    <property type="protein sequence ID" value="APW64290.1"/>
    <property type="molecule type" value="Genomic_DNA"/>
</dbReference>
<evidence type="ECO:0000256" key="1">
    <source>
        <dbReference type="SAM" id="MobiDB-lite"/>
    </source>
</evidence>
<name>A0A1U7CZB0_9BACT</name>